<dbReference type="InterPro" id="IPR012003">
    <property type="entry name" value="ATP_PFK_prok-type"/>
</dbReference>
<comment type="function">
    <text evidence="10">Catalyzes the phosphorylation of D-fructose 6-phosphate to fructose 1,6-bisphosphate by ATP, the first committing step of glycolysis.</text>
</comment>
<comment type="caution">
    <text evidence="10">Lacks conserved residue(s) required for the propagation of feature annotation.</text>
</comment>
<evidence type="ECO:0000256" key="4">
    <source>
        <dbReference type="ARBA" id="ARBA00022490"/>
    </source>
</evidence>
<keyword evidence="10" id="KW-0547">Nucleotide-binding</keyword>
<dbReference type="GO" id="GO:0016208">
    <property type="term" value="F:AMP binding"/>
    <property type="evidence" value="ECO:0007669"/>
    <property type="project" value="TreeGrafter"/>
</dbReference>
<keyword evidence="6 10" id="KW-0479">Metal-binding</keyword>
<gene>
    <name evidence="10" type="primary">pfkA</name>
    <name evidence="12" type="ORF">Q664_37480</name>
</gene>
<keyword evidence="10" id="KW-0067">ATP-binding</keyword>
<evidence type="ECO:0000256" key="2">
    <source>
        <dbReference type="ARBA" id="ARBA00004496"/>
    </source>
</evidence>
<feature type="site" description="Important for substrate specificity; cannot use PPi as phosphoryl donor" evidence="10">
    <location>
        <position position="103"/>
    </location>
</feature>
<evidence type="ECO:0000256" key="3">
    <source>
        <dbReference type="ARBA" id="ARBA00004679"/>
    </source>
</evidence>
<feature type="active site" description="Proton acceptor" evidence="10">
    <location>
        <position position="126"/>
    </location>
</feature>
<dbReference type="AlphaFoldDB" id="A0A084SKN1"/>
<comment type="catalytic activity">
    <reaction evidence="10">
        <text>beta-D-fructose 6-phosphate + ATP = beta-D-fructose 1,6-bisphosphate + ADP + H(+)</text>
        <dbReference type="Rhea" id="RHEA:16109"/>
        <dbReference type="ChEBI" id="CHEBI:15378"/>
        <dbReference type="ChEBI" id="CHEBI:30616"/>
        <dbReference type="ChEBI" id="CHEBI:32966"/>
        <dbReference type="ChEBI" id="CHEBI:57634"/>
        <dbReference type="ChEBI" id="CHEBI:456216"/>
        <dbReference type="EC" id="2.7.1.11"/>
    </reaction>
</comment>
<feature type="domain" description="Phosphofructokinase" evidence="11">
    <location>
        <begin position="2"/>
        <end position="300"/>
    </location>
</feature>
<protein>
    <recommendedName>
        <fullName evidence="10">ATP-dependent 6-phosphofructokinase</fullName>
        <shortName evidence="10">ATP-PFK</shortName>
        <shortName evidence="10">Phosphofructokinase</shortName>
        <ecNumber evidence="10">2.7.1.11</ecNumber>
    </recommendedName>
    <alternativeName>
        <fullName evidence="10">Phosphohexokinase</fullName>
    </alternativeName>
</protein>
<dbReference type="EMBL" id="JPMI01000267">
    <property type="protein sequence ID" value="KFA89016.1"/>
    <property type="molecule type" value="Genomic_DNA"/>
</dbReference>
<keyword evidence="9 10" id="KW-0324">Glycolysis</keyword>
<dbReference type="FunFam" id="3.40.50.460:FF:000002">
    <property type="entry name" value="ATP-dependent 6-phosphofructokinase"/>
    <property type="match status" value="1"/>
</dbReference>
<accession>A0A084SKN1</accession>
<feature type="binding site" evidence="10">
    <location>
        <position position="10"/>
    </location>
    <ligand>
        <name>ATP</name>
        <dbReference type="ChEBI" id="CHEBI:30616"/>
    </ligand>
</feature>
<reference evidence="12 13" key="1">
    <citation type="submission" date="2014-07" db="EMBL/GenBank/DDBJ databases">
        <title>Draft Genome Sequence of Gephyronic Acid Producer, Cystobacter violaceus Strain Cb vi76.</title>
        <authorList>
            <person name="Stevens D.C."/>
            <person name="Young J."/>
            <person name="Carmichael R."/>
            <person name="Tan J."/>
            <person name="Taylor R.E."/>
        </authorList>
    </citation>
    <scope>NUCLEOTIDE SEQUENCE [LARGE SCALE GENOMIC DNA]</scope>
    <source>
        <strain evidence="12 13">Cb vi76</strain>
    </source>
</reference>
<dbReference type="GO" id="GO:0003872">
    <property type="term" value="F:6-phosphofructokinase activity"/>
    <property type="evidence" value="ECO:0007669"/>
    <property type="project" value="UniProtKB-UniRule"/>
</dbReference>
<dbReference type="Proteomes" id="UP000028547">
    <property type="component" value="Unassembled WGS sequence"/>
</dbReference>
<dbReference type="NCBIfam" id="TIGR02483">
    <property type="entry name" value="PFK_mixed"/>
    <property type="match status" value="1"/>
</dbReference>
<dbReference type="PANTHER" id="PTHR13697">
    <property type="entry name" value="PHOSPHOFRUCTOKINASE"/>
    <property type="match status" value="1"/>
</dbReference>
<comment type="pathway">
    <text evidence="3 10">Carbohydrate degradation; glycolysis; D-glyceraldehyde 3-phosphate and glycerone phosphate from D-glucose: step 3/4.</text>
</comment>
<keyword evidence="5 10" id="KW-0808">Transferase</keyword>
<evidence type="ECO:0000256" key="5">
    <source>
        <dbReference type="ARBA" id="ARBA00022679"/>
    </source>
</evidence>
<feature type="binding site" evidence="10">
    <location>
        <position position="102"/>
    </location>
    <ligand>
        <name>Mg(2+)</name>
        <dbReference type="ChEBI" id="CHEBI:18420"/>
        <note>catalytic</note>
    </ligand>
</feature>
<dbReference type="InterPro" id="IPR015912">
    <property type="entry name" value="Phosphofructokinase_CS"/>
</dbReference>
<feature type="binding site" description="in other chain" evidence="10">
    <location>
        <begin position="275"/>
        <end position="278"/>
    </location>
    <ligand>
        <name>substrate</name>
        <note>ligand shared between dimeric partners</note>
    </ligand>
</feature>
<keyword evidence="7 10" id="KW-0418">Kinase</keyword>
<feature type="binding site" evidence="10">
    <location>
        <begin position="71"/>
        <end position="72"/>
    </location>
    <ligand>
        <name>ATP</name>
        <dbReference type="ChEBI" id="CHEBI:30616"/>
    </ligand>
</feature>
<dbReference type="GO" id="GO:0048029">
    <property type="term" value="F:monosaccharide binding"/>
    <property type="evidence" value="ECO:0007669"/>
    <property type="project" value="TreeGrafter"/>
</dbReference>
<dbReference type="EC" id="2.7.1.11" evidence="10"/>
<evidence type="ECO:0000256" key="8">
    <source>
        <dbReference type="ARBA" id="ARBA00022842"/>
    </source>
</evidence>
<dbReference type="Gene3D" id="3.40.50.460">
    <property type="entry name" value="Phosphofructokinase domain"/>
    <property type="match status" value="1"/>
</dbReference>
<feature type="binding site" evidence="10">
    <location>
        <position position="269"/>
    </location>
    <ligand>
        <name>substrate</name>
        <note>ligand shared between dimeric partners</note>
    </ligand>
</feature>
<feature type="binding site" evidence="10">
    <location>
        <begin position="101"/>
        <end position="104"/>
    </location>
    <ligand>
        <name>ATP</name>
        <dbReference type="ChEBI" id="CHEBI:30616"/>
    </ligand>
</feature>
<dbReference type="PRINTS" id="PR00476">
    <property type="entry name" value="PHFRCTKINASE"/>
</dbReference>
<comment type="subunit">
    <text evidence="10">Homodimer or homotetramer.</text>
</comment>
<comment type="subcellular location">
    <subcellularLocation>
        <location evidence="2 10">Cytoplasm</location>
    </subcellularLocation>
</comment>
<dbReference type="Gene3D" id="3.40.50.450">
    <property type="match status" value="1"/>
</dbReference>
<comment type="caution">
    <text evidence="12">The sequence shown here is derived from an EMBL/GenBank/DDBJ whole genome shotgun (WGS) entry which is preliminary data.</text>
</comment>
<dbReference type="GO" id="GO:0006002">
    <property type="term" value="P:fructose 6-phosphate metabolic process"/>
    <property type="evidence" value="ECO:0007669"/>
    <property type="project" value="InterPro"/>
</dbReference>
<feature type="binding site" description="in other chain" evidence="10">
    <location>
        <begin position="124"/>
        <end position="126"/>
    </location>
    <ligand>
        <name>substrate</name>
        <note>ligand shared between dimeric partners</note>
    </ligand>
</feature>
<dbReference type="PANTHER" id="PTHR13697:SF52">
    <property type="entry name" value="ATP-DEPENDENT 6-PHOSPHOFRUCTOKINASE 3"/>
    <property type="match status" value="1"/>
</dbReference>
<evidence type="ECO:0000313" key="13">
    <source>
        <dbReference type="Proteomes" id="UP000028547"/>
    </source>
</evidence>
<dbReference type="PROSITE" id="PS00433">
    <property type="entry name" value="PHOSPHOFRUCTOKINASE"/>
    <property type="match status" value="1"/>
</dbReference>
<dbReference type="GO" id="GO:0061621">
    <property type="term" value="P:canonical glycolysis"/>
    <property type="evidence" value="ECO:0007669"/>
    <property type="project" value="TreeGrafter"/>
</dbReference>
<dbReference type="HAMAP" id="MF_01976">
    <property type="entry name" value="Phosphofructokinase_III"/>
    <property type="match status" value="1"/>
</dbReference>
<dbReference type="GO" id="GO:0046872">
    <property type="term" value="F:metal ion binding"/>
    <property type="evidence" value="ECO:0007669"/>
    <property type="project" value="UniProtKB-KW"/>
</dbReference>
<dbReference type="GO" id="GO:0070095">
    <property type="term" value="F:fructose-6-phosphate binding"/>
    <property type="evidence" value="ECO:0007669"/>
    <property type="project" value="TreeGrafter"/>
</dbReference>
<dbReference type="GO" id="GO:0030388">
    <property type="term" value="P:fructose 1,6-bisphosphate metabolic process"/>
    <property type="evidence" value="ECO:0007669"/>
    <property type="project" value="TreeGrafter"/>
</dbReference>
<name>A0A084SKN1_9BACT</name>
<proteinExistence type="inferred from homology"/>
<dbReference type="InterPro" id="IPR000023">
    <property type="entry name" value="Phosphofructokinase_dom"/>
</dbReference>
<keyword evidence="4 10" id="KW-0963">Cytoplasm</keyword>
<dbReference type="SUPFAM" id="SSF53784">
    <property type="entry name" value="Phosphofructokinase"/>
    <property type="match status" value="1"/>
</dbReference>
<dbReference type="InterPro" id="IPR022953">
    <property type="entry name" value="ATP_PFK"/>
</dbReference>
<feature type="binding site" description="in other chain" evidence="10">
    <location>
        <begin position="168"/>
        <end position="170"/>
    </location>
    <ligand>
        <name>substrate</name>
        <note>ligand shared between dimeric partners</note>
    </ligand>
</feature>
<evidence type="ECO:0000259" key="11">
    <source>
        <dbReference type="Pfam" id="PF00365"/>
    </source>
</evidence>
<dbReference type="RefSeq" id="WP_043406705.1">
    <property type="nucleotide sequence ID" value="NZ_JPMI01000267.1"/>
</dbReference>
<keyword evidence="8 10" id="KW-0460">Magnesium</keyword>
<feature type="binding site" evidence="10">
    <location>
        <position position="161"/>
    </location>
    <ligand>
        <name>substrate</name>
        <note>ligand shared between dimeric partners</note>
    </ligand>
</feature>
<comment type="similarity">
    <text evidence="10">Belongs to the phosphofructokinase type A (PFKA) family. Mixed-substrate PFK group III subfamily.</text>
</comment>
<dbReference type="UniPathway" id="UPA00109">
    <property type="reaction ID" value="UER00182"/>
</dbReference>
<evidence type="ECO:0000256" key="9">
    <source>
        <dbReference type="ARBA" id="ARBA00023152"/>
    </source>
</evidence>
<feature type="binding site" description="in other chain" evidence="10">
    <location>
        <position position="221"/>
    </location>
    <ligand>
        <name>substrate</name>
        <note>ligand shared between dimeric partners</note>
    </ligand>
</feature>
<organism evidence="12 13">
    <name type="scientific">Archangium violaceum Cb vi76</name>
    <dbReference type="NCBI Taxonomy" id="1406225"/>
    <lineage>
        <taxon>Bacteria</taxon>
        <taxon>Pseudomonadati</taxon>
        <taxon>Myxococcota</taxon>
        <taxon>Myxococcia</taxon>
        <taxon>Myxococcales</taxon>
        <taxon>Cystobacterineae</taxon>
        <taxon>Archangiaceae</taxon>
        <taxon>Archangium</taxon>
    </lineage>
</organism>
<evidence type="ECO:0000313" key="12">
    <source>
        <dbReference type="EMBL" id="KFA89016.1"/>
    </source>
</evidence>
<dbReference type="NCBIfam" id="NF002872">
    <property type="entry name" value="PRK03202.1"/>
    <property type="match status" value="1"/>
</dbReference>
<dbReference type="InterPro" id="IPR035966">
    <property type="entry name" value="PKF_sf"/>
</dbReference>
<evidence type="ECO:0000256" key="1">
    <source>
        <dbReference type="ARBA" id="ARBA00001946"/>
    </source>
</evidence>
<dbReference type="GO" id="GO:0005524">
    <property type="term" value="F:ATP binding"/>
    <property type="evidence" value="ECO:0007669"/>
    <property type="project" value="UniProtKB-KW"/>
</dbReference>
<comment type="cofactor">
    <cofactor evidence="1 10">
        <name>Mg(2+)</name>
        <dbReference type="ChEBI" id="CHEBI:18420"/>
    </cofactor>
</comment>
<evidence type="ECO:0000256" key="10">
    <source>
        <dbReference type="HAMAP-Rule" id="MF_01976"/>
    </source>
</evidence>
<dbReference type="PIRSF" id="PIRSF000532">
    <property type="entry name" value="ATP_PFK_prok"/>
    <property type="match status" value="1"/>
</dbReference>
<dbReference type="GO" id="GO:0042802">
    <property type="term" value="F:identical protein binding"/>
    <property type="evidence" value="ECO:0007669"/>
    <property type="project" value="TreeGrafter"/>
</dbReference>
<dbReference type="GO" id="GO:0047334">
    <property type="term" value="F:diphosphate-fructose-6-phosphate 1-phosphotransferase activity"/>
    <property type="evidence" value="ECO:0007669"/>
    <property type="project" value="InterPro"/>
</dbReference>
<sequence length="345" mass="37072">MKVAVLTGGGDCPGLNAVIRAVVRRASAHGFEMMGLRDGWKGLLEDNHFRLTRETTSGILHRGGTILGTSRVNPFKVENGLEKVKRAIERHDIHAVIAIGGEGTLSAATRMAREGLKIVGVPKTIDNDLNGTDFTFGFDTAVTIATEAIDRLHSTAESHKRVIVCEVMGRHVGWIATYAGMAGGADVILVPEVPADLVRVAEHIKHRHATGRSFSIVVVAEGTRIKTGEDTQEHLVTSGALDEAGRPRLGGVGAIVANEIERRTGYETRVSVLGHIQRGGAPTAHDRVLATRFGVHACDMVARGEFGKMAALRGNEILSVDLAEATRELKKVPQEFFEVAQVFFG</sequence>
<dbReference type="Pfam" id="PF00365">
    <property type="entry name" value="PFK"/>
    <property type="match status" value="1"/>
</dbReference>
<evidence type="ECO:0000256" key="7">
    <source>
        <dbReference type="ARBA" id="ARBA00022777"/>
    </source>
</evidence>
<evidence type="ECO:0000256" key="6">
    <source>
        <dbReference type="ARBA" id="ARBA00022723"/>
    </source>
</evidence>
<dbReference type="GO" id="GO:0005945">
    <property type="term" value="C:6-phosphofructokinase complex"/>
    <property type="evidence" value="ECO:0007669"/>
    <property type="project" value="TreeGrafter"/>
</dbReference>
<dbReference type="InterPro" id="IPR012829">
    <property type="entry name" value="Phosphofructokinase_III"/>
</dbReference>